<keyword evidence="3" id="KW-0804">Transcription</keyword>
<protein>
    <submittedName>
        <fullName evidence="5">FadR family transcriptional regulator</fullName>
    </submittedName>
</protein>
<dbReference type="KEGG" id="prv:G7070_04205"/>
<dbReference type="RefSeq" id="WP_166232197.1">
    <property type="nucleotide sequence ID" value="NZ_CP049865.1"/>
</dbReference>
<dbReference type="InterPro" id="IPR036390">
    <property type="entry name" value="WH_DNA-bd_sf"/>
</dbReference>
<dbReference type="InterPro" id="IPR008920">
    <property type="entry name" value="TF_FadR/GntR_C"/>
</dbReference>
<evidence type="ECO:0000313" key="6">
    <source>
        <dbReference type="Proteomes" id="UP000501058"/>
    </source>
</evidence>
<dbReference type="EMBL" id="CP049865">
    <property type="protein sequence ID" value="QIK71618.1"/>
    <property type="molecule type" value="Genomic_DNA"/>
</dbReference>
<evidence type="ECO:0000259" key="4">
    <source>
        <dbReference type="PROSITE" id="PS50949"/>
    </source>
</evidence>
<dbReference type="SMART" id="SM00345">
    <property type="entry name" value="HTH_GNTR"/>
    <property type="match status" value="1"/>
</dbReference>
<dbReference type="InterPro" id="IPR000524">
    <property type="entry name" value="Tscrpt_reg_HTH_GntR"/>
</dbReference>
<dbReference type="Pfam" id="PF00392">
    <property type="entry name" value="GntR"/>
    <property type="match status" value="1"/>
</dbReference>
<accession>A0A6G7Y4Q6</accession>
<evidence type="ECO:0000313" key="5">
    <source>
        <dbReference type="EMBL" id="QIK71618.1"/>
    </source>
</evidence>
<evidence type="ECO:0000256" key="2">
    <source>
        <dbReference type="ARBA" id="ARBA00023125"/>
    </source>
</evidence>
<dbReference type="GO" id="GO:0003677">
    <property type="term" value="F:DNA binding"/>
    <property type="evidence" value="ECO:0007669"/>
    <property type="project" value="UniProtKB-KW"/>
</dbReference>
<dbReference type="Proteomes" id="UP000501058">
    <property type="component" value="Chromosome"/>
</dbReference>
<dbReference type="SUPFAM" id="SSF48008">
    <property type="entry name" value="GntR ligand-binding domain-like"/>
    <property type="match status" value="1"/>
</dbReference>
<dbReference type="SUPFAM" id="SSF46785">
    <property type="entry name" value="Winged helix' DNA-binding domain"/>
    <property type="match status" value="1"/>
</dbReference>
<sequence length="243" mass="26360">MSIFAAVTPPEVRDRHAVIVDALGTEICGTLPVGTVLNVDDLGTRFGASRTAIREALRVLGAKGLVEPKRGRGTITMPAGDWNLLDPDVVRWRLRSPDRFHQLKEMLELRAAFEPEASALAASCATPDQVTELLSAAAKLWGLGHRDDPEGFIEADATFHRLLLVASGNRILAQFAPVIEAILRGRLEEGLTPEHPAEGALDQHMALAGAIGRRDPGEARRLTRELVEATYAESRSLWEPGTP</sequence>
<keyword evidence="6" id="KW-1185">Reference proteome</keyword>
<dbReference type="SMART" id="SM00895">
    <property type="entry name" value="FCD"/>
    <property type="match status" value="1"/>
</dbReference>
<proteinExistence type="predicted"/>
<dbReference type="GO" id="GO:0003700">
    <property type="term" value="F:DNA-binding transcription factor activity"/>
    <property type="evidence" value="ECO:0007669"/>
    <property type="project" value="InterPro"/>
</dbReference>
<dbReference type="Pfam" id="PF07729">
    <property type="entry name" value="FCD"/>
    <property type="match status" value="1"/>
</dbReference>
<dbReference type="PROSITE" id="PS50949">
    <property type="entry name" value="HTH_GNTR"/>
    <property type="match status" value="1"/>
</dbReference>
<name>A0A6G7Y4Q6_9ACTN</name>
<dbReference type="InterPro" id="IPR011711">
    <property type="entry name" value="GntR_C"/>
</dbReference>
<organism evidence="5 6">
    <name type="scientific">Propioniciclava coleopterorum</name>
    <dbReference type="NCBI Taxonomy" id="2714937"/>
    <lineage>
        <taxon>Bacteria</taxon>
        <taxon>Bacillati</taxon>
        <taxon>Actinomycetota</taxon>
        <taxon>Actinomycetes</taxon>
        <taxon>Propionibacteriales</taxon>
        <taxon>Propionibacteriaceae</taxon>
        <taxon>Propioniciclava</taxon>
    </lineage>
</organism>
<reference evidence="5 6" key="1">
    <citation type="submission" date="2020-03" db="EMBL/GenBank/DDBJ databases">
        <title>Propioniciclava sp. nov., isolated from Hydrophilus acuminatus.</title>
        <authorList>
            <person name="Hyun D.-W."/>
            <person name="Bae J.-W."/>
        </authorList>
    </citation>
    <scope>NUCLEOTIDE SEQUENCE [LARGE SCALE GENOMIC DNA]</scope>
    <source>
        <strain evidence="5 6">HDW11</strain>
    </source>
</reference>
<dbReference type="PANTHER" id="PTHR43537:SF44">
    <property type="entry name" value="GNTR FAMILY REGULATORY PROTEIN"/>
    <property type="match status" value="1"/>
</dbReference>
<evidence type="ECO:0000256" key="3">
    <source>
        <dbReference type="ARBA" id="ARBA00023163"/>
    </source>
</evidence>
<evidence type="ECO:0000256" key="1">
    <source>
        <dbReference type="ARBA" id="ARBA00023015"/>
    </source>
</evidence>
<gene>
    <name evidence="5" type="ORF">G7070_04205</name>
</gene>
<dbReference type="PANTHER" id="PTHR43537">
    <property type="entry name" value="TRANSCRIPTIONAL REGULATOR, GNTR FAMILY"/>
    <property type="match status" value="1"/>
</dbReference>
<keyword evidence="1" id="KW-0805">Transcription regulation</keyword>
<dbReference type="AlphaFoldDB" id="A0A6G7Y4Q6"/>
<dbReference type="Gene3D" id="1.20.120.530">
    <property type="entry name" value="GntR ligand-binding domain-like"/>
    <property type="match status" value="1"/>
</dbReference>
<keyword evidence="2" id="KW-0238">DNA-binding</keyword>
<feature type="domain" description="HTH gntR-type" evidence="4">
    <location>
        <begin position="13"/>
        <end position="79"/>
    </location>
</feature>
<dbReference type="Gene3D" id="1.10.10.10">
    <property type="entry name" value="Winged helix-like DNA-binding domain superfamily/Winged helix DNA-binding domain"/>
    <property type="match status" value="1"/>
</dbReference>
<dbReference type="InterPro" id="IPR036388">
    <property type="entry name" value="WH-like_DNA-bd_sf"/>
</dbReference>